<dbReference type="InterPro" id="IPR001647">
    <property type="entry name" value="HTH_TetR"/>
</dbReference>
<dbReference type="Gene3D" id="1.10.10.60">
    <property type="entry name" value="Homeodomain-like"/>
    <property type="match status" value="1"/>
</dbReference>
<dbReference type="InterPro" id="IPR036271">
    <property type="entry name" value="Tet_transcr_reg_TetR-rel_C_sf"/>
</dbReference>
<evidence type="ECO:0000313" key="6">
    <source>
        <dbReference type="Proteomes" id="UP000589620"/>
    </source>
</evidence>
<feature type="domain" description="HTH tetR-type" evidence="4">
    <location>
        <begin position="18"/>
        <end position="65"/>
    </location>
</feature>
<reference evidence="5 6" key="1">
    <citation type="submission" date="2020-07" db="EMBL/GenBank/DDBJ databases">
        <title>Sequencing the genomes of 1000 actinobacteria strains.</title>
        <authorList>
            <person name="Klenk H.-P."/>
        </authorList>
    </citation>
    <scope>NUCLEOTIDE SEQUENCE [LARGE SCALE GENOMIC DNA]</scope>
    <source>
        <strain evidence="5 6">DSM 23871</strain>
    </source>
</reference>
<dbReference type="PANTHER" id="PTHR30055">
    <property type="entry name" value="HTH-TYPE TRANSCRIPTIONAL REGULATOR RUTR"/>
    <property type="match status" value="1"/>
</dbReference>
<keyword evidence="6" id="KW-1185">Reference proteome</keyword>
<dbReference type="Gene3D" id="1.10.357.10">
    <property type="entry name" value="Tetracycline Repressor, domain 2"/>
    <property type="match status" value="1"/>
</dbReference>
<dbReference type="Pfam" id="PF00440">
    <property type="entry name" value="TetR_N"/>
    <property type="match status" value="1"/>
</dbReference>
<dbReference type="EMBL" id="JACCBJ010000001">
    <property type="protein sequence ID" value="NYD75006.1"/>
    <property type="molecule type" value="Genomic_DNA"/>
</dbReference>
<proteinExistence type="predicted"/>
<dbReference type="Proteomes" id="UP000589620">
    <property type="component" value="Unassembled WGS sequence"/>
</dbReference>
<evidence type="ECO:0000313" key="5">
    <source>
        <dbReference type="EMBL" id="NYD75006.1"/>
    </source>
</evidence>
<dbReference type="SUPFAM" id="SSF48498">
    <property type="entry name" value="Tetracyclin repressor-like, C-terminal domain"/>
    <property type="match status" value="1"/>
</dbReference>
<evidence type="ECO:0000256" key="3">
    <source>
        <dbReference type="ARBA" id="ARBA00023163"/>
    </source>
</evidence>
<comment type="caution">
    <text evidence="5">The sequence shown here is derived from an EMBL/GenBank/DDBJ whole genome shotgun (WGS) entry which is preliminary data.</text>
</comment>
<dbReference type="GO" id="GO:0003700">
    <property type="term" value="F:DNA-binding transcription factor activity"/>
    <property type="evidence" value="ECO:0007669"/>
    <property type="project" value="TreeGrafter"/>
</dbReference>
<sequence length="199" mass="21302">MTPATRPYRSTDERRREIVDATITVLAERGFAATSFARICEDAGLSSTRMVSYHFADKAALMQAVVAHVVDGAAAVMVPAMEAASTWRDKLAAYITSNLRYLADNRLAARAVIEVIANAPRADNGLREDTSAILLSVLLSHGQEAGEFREFDTLVVARSIRATIDAFATTMPGSPSATAATIAGIVDLFDRATRQGEPA</sequence>
<dbReference type="RefSeq" id="WP_179457060.1">
    <property type="nucleotide sequence ID" value="NZ_BAAAPX010000001.1"/>
</dbReference>
<protein>
    <submittedName>
        <fullName evidence="5">AcrR family transcriptional regulator</fullName>
    </submittedName>
</protein>
<organism evidence="5 6">
    <name type="scientific">Leifsonia soli</name>
    <dbReference type="NCBI Taxonomy" id="582665"/>
    <lineage>
        <taxon>Bacteria</taxon>
        <taxon>Bacillati</taxon>
        <taxon>Actinomycetota</taxon>
        <taxon>Actinomycetes</taxon>
        <taxon>Micrococcales</taxon>
        <taxon>Microbacteriaceae</taxon>
        <taxon>Leifsonia</taxon>
    </lineage>
</organism>
<dbReference type="GO" id="GO:0000976">
    <property type="term" value="F:transcription cis-regulatory region binding"/>
    <property type="evidence" value="ECO:0007669"/>
    <property type="project" value="TreeGrafter"/>
</dbReference>
<keyword evidence="2" id="KW-0238">DNA-binding</keyword>
<dbReference type="InterPro" id="IPR009057">
    <property type="entry name" value="Homeodomain-like_sf"/>
</dbReference>
<name>A0A852T0E3_9MICO</name>
<evidence type="ECO:0000259" key="4">
    <source>
        <dbReference type="Pfam" id="PF00440"/>
    </source>
</evidence>
<keyword evidence="1" id="KW-0805">Transcription regulation</keyword>
<accession>A0A852T0E3</accession>
<dbReference type="SUPFAM" id="SSF46689">
    <property type="entry name" value="Homeodomain-like"/>
    <property type="match status" value="1"/>
</dbReference>
<dbReference type="PANTHER" id="PTHR30055:SF234">
    <property type="entry name" value="HTH-TYPE TRANSCRIPTIONAL REGULATOR BETI"/>
    <property type="match status" value="1"/>
</dbReference>
<gene>
    <name evidence="5" type="ORF">BJ963_002525</name>
</gene>
<evidence type="ECO:0000256" key="2">
    <source>
        <dbReference type="ARBA" id="ARBA00023125"/>
    </source>
</evidence>
<keyword evidence="3" id="KW-0804">Transcription</keyword>
<evidence type="ECO:0000256" key="1">
    <source>
        <dbReference type="ARBA" id="ARBA00023015"/>
    </source>
</evidence>
<dbReference type="AlphaFoldDB" id="A0A852T0E3"/>
<dbReference type="InterPro" id="IPR050109">
    <property type="entry name" value="HTH-type_TetR-like_transc_reg"/>
</dbReference>